<keyword evidence="2" id="KW-1185">Reference proteome</keyword>
<evidence type="ECO:0000313" key="1">
    <source>
        <dbReference type="EMBL" id="MBD2848108.1"/>
    </source>
</evidence>
<name>A0A927BZF0_9BACL</name>
<proteinExistence type="predicted"/>
<evidence type="ECO:0000313" key="2">
    <source>
        <dbReference type="Proteomes" id="UP000621560"/>
    </source>
</evidence>
<dbReference type="Proteomes" id="UP000621560">
    <property type="component" value="Unassembled WGS sequence"/>
</dbReference>
<gene>
    <name evidence="1" type="ORF">IDH44_23165</name>
</gene>
<protein>
    <submittedName>
        <fullName evidence="1">Uncharacterized protein</fullName>
    </submittedName>
</protein>
<comment type="caution">
    <text evidence="1">The sequence shown here is derived from an EMBL/GenBank/DDBJ whole genome shotgun (WGS) entry which is preliminary data.</text>
</comment>
<organism evidence="1 2">
    <name type="scientific">Paenibacillus sabuli</name>
    <dbReference type="NCBI Taxonomy" id="2772509"/>
    <lineage>
        <taxon>Bacteria</taxon>
        <taxon>Bacillati</taxon>
        <taxon>Bacillota</taxon>
        <taxon>Bacilli</taxon>
        <taxon>Bacillales</taxon>
        <taxon>Paenibacillaceae</taxon>
        <taxon>Paenibacillus</taxon>
    </lineage>
</organism>
<sequence>MNRTWSSSSNANHQYETIIAAEILDPAIKKVILSNDDMSLTTRDEIKESATFFRELAVEDGYVVHYEVTDADDTTAYVFRLVDEVGNIVYTGR</sequence>
<reference evidence="1" key="1">
    <citation type="submission" date="2020-09" db="EMBL/GenBank/DDBJ databases">
        <title>A novel bacterium of genus Paenibacillus, isolated from South China Sea.</title>
        <authorList>
            <person name="Huang H."/>
            <person name="Mo K."/>
            <person name="Hu Y."/>
        </authorList>
    </citation>
    <scope>NUCLEOTIDE SEQUENCE</scope>
    <source>
        <strain evidence="1">IB182496</strain>
    </source>
</reference>
<accession>A0A927BZF0</accession>
<dbReference type="AlphaFoldDB" id="A0A927BZF0"/>
<dbReference type="EMBL" id="JACXIZ010000053">
    <property type="protein sequence ID" value="MBD2848108.1"/>
    <property type="molecule type" value="Genomic_DNA"/>
</dbReference>
<dbReference type="RefSeq" id="WP_190921208.1">
    <property type="nucleotide sequence ID" value="NZ_JACXIZ010000053.1"/>
</dbReference>